<dbReference type="EMBL" id="JAJJMB010010581">
    <property type="protein sequence ID" value="KAI3907588.1"/>
    <property type="molecule type" value="Genomic_DNA"/>
</dbReference>
<comment type="caution">
    <text evidence="4">The sequence shown here is derived from an EMBL/GenBank/DDBJ whole genome shotgun (WGS) entry which is preliminary data.</text>
</comment>
<feature type="transmembrane region" description="Helical" evidence="3">
    <location>
        <begin position="20"/>
        <end position="42"/>
    </location>
</feature>
<evidence type="ECO:0000256" key="2">
    <source>
        <dbReference type="ARBA" id="ARBA00000937"/>
    </source>
</evidence>
<comment type="catalytic activity">
    <reaction evidence="2">
        <text>a ribonucleoside 5'-diphosphate + ATP = a ribonucleoside 5'-triphosphate + ADP</text>
        <dbReference type="Rhea" id="RHEA:18113"/>
        <dbReference type="ChEBI" id="CHEBI:30616"/>
        <dbReference type="ChEBI" id="CHEBI:57930"/>
        <dbReference type="ChEBI" id="CHEBI:61557"/>
        <dbReference type="ChEBI" id="CHEBI:456216"/>
        <dbReference type="EC" id="2.7.4.6"/>
    </reaction>
</comment>
<accession>A0AAD4SGV1</accession>
<name>A0AAD4SGV1_9MAGN</name>
<evidence type="ECO:0000256" key="1">
    <source>
        <dbReference type="ARBA" id="ARBA00000082"/>
    </source>
</evidence>
<keyword evidence="3" id="KW-0472">Membrane</keyword>
<dbReference type="Proteomes" id="UP001202328">
    <property type="component" value="Unassembled WGS sequence"/>
</dbReference>
<evidence type="ECO:0000256" key="3">
    <source>
        <dbReference type="SAM" id="Phobius"/>
    </source>
</evidence>
<dbReference type="GO" id="GO:0004550">
    <property type="term" value="F:nucleoside diphosphate kinase activity"/>
    <property type="evidence" value="ECO:0007669"/>
    <property type="project" value="UniProtKB-EC"/>
</dbReference>
<evidence type="ECO:0000313" key="5">
    <source>
        <dbReference type="Proteomes" id="UP001202328"/>
    </source>
</evidence>
<evidence type="ECO:0000313" key="4">
    <source>
        <dbReference type="EMBL" id="KAI3907588.1"/>
    </source>
</evidence>
<dbReference type="AlphaFoldDB" id="A0AAD4SGV1"/>
<keyword evidence="5" id="KW-1185">Reference proteome</keyword>
<dbReference type="Gene3D" id="3.30.70.141">
    <property type="entry name" value="Nucleoside diphosphate kinase-like domain"/>
    <property type="match status" value="1"/>
</dbReference>
<reference evidence="4" key="1">
    <citation type="submission" date="2022-04" db="EMBL/GenBank/DDBJ databases">
        <title>A functionally conserved STORR gene fusion in Papaver species that diverged 16.8 million years ago.</title>
        <authorList>
            <person name="Catania T."/>
        </authorList>
    </citation>
    <scope>NUCLEOTIDE SEQUENCE</scope>
    <source>
        <strain evidence="4">S-188037</strain>
    </source>
</reference>
<comment type="catalytic activity">
    <reaction evidence="1">
        <text>a 2'-deoxyribonucleoside 5'-diphosphate + ATP = a 2'-deoxyribonucleoside 5'-triphosphate + ADP</text>
        <dbReference type="Rhea" id="RHEA:44640"/>
        <dbReference type="ChEBI" id="CHEBI:30616"/>
        <dbReference type="ChEBI" id="CHEBI:61560"/>
        <dbReference type="ChEBI" id="CHEBI:73316"/>
        <dbReference type="ChEBI" id="CHEBI:456216"/>
        <dbReference type="EC" id="2.7.4.6"/>
    </reaction>
</comment>
<organism evidence="4 5">
    <name type="scientific">Papaver atlanticum</name>
    <dbReference type="NCBI Taxonomy" id="357466"/>
    <lineage>
        <taxon>Eukaryota</taxon>
        <taxon>Viridiplantae</taxon>
        <taxon>Streptophyta</taxon>
        <taxon>Embryophyta</taxon>
        <taxon>Tracheophyta</taxon>
        <taxon>Spermatophyta</taxon>
        <taxon>Magnoliopsida</taxon>
        <taxon>Ranunculales</taxon>
        <taxon>Papaveraceae</taxon>
        <taxon>Papaveroideae</taxon>
        <taxon>Papaver</taxon>
    </lineage>
</organism>
<gene>
    <name evidence="4" type="ORF">MKW98_016232</name>
</gene>
<sequence>MEEETRADKKPKVEHSEKTFVLAYPVFFNASYIGALGALKFIEKHFKNVGREPDGECPYANSGPVTAMILEGHEVVQKVYQLTCNREQDFFWSSDGPTAYSSDSVYHAKQDIEMWFGQDSKASERSHLVHLLSGGKTRGPSERVYNTLKNDNYYRILINKPDLHGYFLRNPMSFLVIKPKAFGTCCVGEILSAVEYRSLKLVRMSECPDSIVWSDSSASSKTHGDDEYGIAMVVEFLSPKFELRDKAPDLKYIDFKSEVYLVGSNYVYQSKPDEMWRDTEVFFPYGLTIYTDPTNQYIFGKMFEPSLIGLDFEE</sequence>
<keyword evidence="3" id="KW-1133">Transmembrane helix</keyword>
<proteinExistence type="predicted"/>
<dbReference type="SUPFAM" id="SSF54919">
    <property type="entry name" value="Nucleoside diphosphate kinase, NDK"/>
    <property type="match status" value="1"/>
</dbReference>
<dbReference type="InterPro" id="IPR036850">
    <property type="entry name" value="NDK-like_dom_sf"/>
</dbReference>
<keyword evidence="3" id="KW-0812">Transmembrane</keyword>
<protein>
    <submittedName>
        <fullName evidence="4">Uncharacterized protein</fullName>
    </submittedName>
</protein>